<evidence type="ECO:0000256" key="1">
    <source>
        <dbReference type="SAM" id="SignalP"/>
    </source>
</evidence>
<dbReference type="InterPro" id="IPR036909">
    <property type="entry name" value="Cyt_c-like_dom_sf"/>
</dbReference>
<gene>
    <name evidence="2" type="ORF">SAMN04487892_0623</name>
</gene>
<evidence type="ECO:0000313" key="2">
    <source>
        <dbReference type="EMBL" id="SDW18088.1"/>
    </source>
</evidence>
<dbReference type="GO" id="GO:0020037">
    <property type="term" value="F:heme binding"/>
    <property type="evidence" value="ECO:0007669"/>
    <property type="project" value="InterPro"/>
</dbReference>
<dbReference type="GO" id="GO:0009055">
    <property type="term" value="F:electron transfer activity"/>
    <property type="evidence" value="ECO:0007669"/>
    <property type="project" value="InterPro"/>
</dbReference>
<feature type="signal peptide" evidence="1">
    <location>
        <begin position="1"/>
        <end position="24"/>
    </location>
</feature>
<dbReference type="Proteomes" id="UP000199592">
    <property type="component" value="Unassembled WGS sequence"/>
</dbReference>
<dbReference type="AlphaFoldDB" id="A0A1H2RFT6"/>
<dbReference type="OrthoDB" id="679921at2"/>
<organism evidence="2 3">
    <name type="scientific">Flagellimonas zhangzhouensis</name>
    <dbReference type="NCBI Taxonomy" id="1073328"/>
    <lineage>
        <taxon>Bacteria</taxon>
        <taxon>Pseudomonadati</taxon>
        <taxon>Bacteroidota</taxon>
        <taxon>Flavobacteriia</taxon>
        <taxon>Flavobacteriales</taxon>
        <taxon>Flavobacteriaceae</taxon>
        <taxon>Flagellimonas</taxon>
    </lineage>
</organism>
<proteinExistence type="predicted"/>
<feature type="chain" id="PRO_5011633155" description="Cytochrome c" evidence="1">
    <location>
        <begin position="25"/>
        <end position="105"/>
    </location>
</feature>
<reference evidence="3" key="1">
    <citation type="submission" date="2016-10" db="EMBL/GenBank/DDBJ databases">
        <authorList>
            <person name="Varghese N."/>
            <person name="Submissions S."/>
        </authorList>
    </citation>
    <scope>NUCLEOTIDE SEQUENCE [LARGE SCALE GENOMIC DNA]</scope>
    <source>
        <strain evidence="3">DSM 25030</strain>
    </source>
</reference>
<evidence type="ECO:0000313" key="3">
    <source>
        <dbReference type="Proteomes" id="UP000199592"/>
    </source>
</evidence>
<keyword evidence="3" id="KW-1185">Reference proteome</keyword>
<dbReference type="EMBL" id="FNMY01000001">
    <property type="protein sequence ID" value="SDW18088.1"/>
    <property type="molecule type" value="Genomic_DNA"/>
</dbReference>
<name>A0A1H2RFT6_9FLAO</name>
<dbReference type="STRING" id="1073328.SAMN05216294_1974"/>
<accession>A0A1H2RFT6</accession>
<protein>
    <recommendedName>
        <fullName evidence="4">Cytochrome c</fullName>
    </recommendedName>
</protein>
<dbReference type="PROSITE" id="PS51257">
    <property type="entry name" value="PROKAR_LIPOPROTEIN"/>
    <property type="match status" value="1"/>
</dbReference>
<evidence type="ECO:0008006" key="4">
    <source>
        <dbReference type="Google" id="ProtNLM"/>
    </source>
</evidence>
<dbReference type="SUPFAM" id="SSF46626">
    <property type="entry name" value="Cytochrome c"/>
    <property type="match status" value="1"/>
</dbReference>
<sequence length="105" mass="11538">MKTTTNFKAAIILSVMASIMVACSSNKKPIATDTATEVAGSEVDFKIEKSGAQLWGEVCNRCHIAPSPADYNDTDWETISLHMRVRANLTEEEITKIETFLKSAN</sequence>
<keyword evidence="1" id="KW-0732">Signal</keyword>
<dbReference type="RefSeq" id="WP_139150385.1">
    <property type="nucleotide sequence ID" value="NZ_FNKI01000002.1"/>
</dbReference>